<dbReference type="InterPro" id="IPR026869">
    <property type="entry name" value="EgtC-like"/>
</dbReference>
<geneLocation type="mitochondrion" evidence="3"/>
<dbReference type="SUPFAM" id="SSF56235">
    <property type="entry name" value="N-terminal nucleophile aminohydrolases (Ntn hydrolases)"/>
    <property type="match status" value="1"/>
</dbReference>
<reference evidence="3 4" key="1">
    <citation type="submission" date="2018-03" db="EMBL/GenBank/DDBJ databases">
        <authorList>
            <person name="Fogelqvist J."/>
        </authorList>
    </citation>
    <scope>NUCLEOTIDE SEQUENCE [LARGE SCALE GENOMIC DNA]</scope>
</reference>
<dbReference type="CDD" id="cd01908">
    <property type="entry name" value="YafJ"/>
    <property type="match status" value="1"/>
</dbReference>
<feature type="domain" description="Glutamine amidotransferase type-2" evidence="2">
    <location>
        <begin position="2"/>
        <end position="312"/>
    </location>
</feature>
<dbReference type="InterPro" id="IPR052373">
    <property type="entry name" value="Gamma-glu_amide_hydrolase"/>
</dbReference>
<proteinExistence type="predicted"/>
<dbReference type="Gene3D" id="3.60.20.10">
    <property type="entry name" value="Glutamine Phosphoribosylpyrophosphate, subunit 1, domain 1"/>
    <property type="match status" value="1"/>
</dbReference>
<dbReference type="Proteomes" id="UP000290189">
    <property type="component" value="Unassembled WGS sequence"/>
</dbReference>
<dbReference type="Pfam" id="PF13230">
    <property type="entry name" value="GATase_4"/>
    <property type="match status" value="1"/>
</dbReference>
<dbReference type="InterPro" id="IPR017932">
    <property type="entry name" value="GATase_2_dom"/>
</dbReference>
<evidence type="ECO:0000313" key="3">
    <source>
        <dbReference type="EMBL" id="SPQ95461.1"/>
    </source>
</evidence>
<dbReference type="GO" id="GO:0006751">
    <property type="term" value="P:glutathione catabolic process"/>
    <property type="evidence" value="ECO:0007669"/>
    <property type="project" value="TreeGrafter"/>
</dbReference>
<organism evidence="3 4">
    <name type="scientific">Plasmodiophora brassicae</name>
    <name type="common">Clubroot disease agent</name>
    <dbReference type="NCBI Taxonomy" id="37360"/>
    <lineage>
        <taxon>Eukaryota</taxon>
        <taxon>Sar</taxon>
        <taxon>Rhizaria</taxon>
        <taxon>Endomyxa</taxon>
        <taxon>Phytomyxea</taxon>
        <taxon>Plasmodiophorida</taxon>
        <taxon>Plasmodiophoridae</taxon>
        <taxon>Plasmodiophora</taxon>
    </lineage>
</organism>
<evidence type="ECO:0000313" key="4">
    <source>
        <dbReference type="Proteomes" id="UP000290189"/>
    </source>
</evidence>
<keyword evidence="3" id="KW-0496">Mitochondrion</keyword>
<name>A0A3P3Y5S0_PLABS</name>
<dbReference type="AlphaFoldDB" id="A0A3P3Y5S0"/>
<keyword evidence="1" id="KW-0315">Glutamine amidotransferase</keyword>
<dbReference type="EMBL" id="OVEO01000004">
    <property type="protein sequence ID" value="SPQ95461.1"/>
    <property type="molecule type" value="Genomic_DNA"/>
</dbReference>
<gene>
    <name evidence="3" type="ORF">PLBR_LOCUS2676</name>
</gene>
<evidence type="ECO:0000256" key="1">
    <source>
        <dbReference type="ARBA" id="ARBA00022962"/>
    </source>
</evidence>
<protein>
    <recommendedName>
        <fullName evidence="2">Glutamine amidotransferase type-2 domain-containing protein</fullName>
    </recommendedName>
</protein>
<dbReference type="PANTHER" id="PTHR43187:SF1">
    <property type="entry name" value="GLUTAMINE AMIDOTRANSFERASE DUG3-RELATED"/>
    <property type="match status" value="1"/>
</dbReference>
<dbReference type="GO" id="GO:0005737">
    <property type="term" value="C:cytoplasm"/>
    <property type="evidence" value="ECO:0007669"/>
    <property type="project" value="TreeGrafter"/>
</dbReference>
<sequence length="312" mass="34724">MCRLLVYKGLDDQPVLLSDLITRPEHSIIKQSYDCRERQEGSHLPKALNADGFGIGWYAKEVDCTPCVFTSTLPAWNNRNLNRLCAKVSSPLVFAHVRAAGLGSAITETNCHPFVSGRYMFMHNGHIAQFGKLKRKLVASLTDECFAIIEGTTDSEHCFAVFMDELTRCLSSSPTSTGATPIFDRTGRPQDLLDAMTMTVKRLRRIRQECGITEHSYLNFAVTDGDCVVISRIVDDDSGTKQAASMYFSSGTSFKCNKDGVYTMAQRDRREAIVIVASERLTSIAEDWMEVPPNHIMVITPKLNVLTIAVEL</sequence>
<dbReference type="InterPro" id="IPR029055">
    <property type="entry name" value="Ntn_hydrolases_N"/>
</dbReference>
<accession>A0A3P3Y5S0</accession>
<dbReference type="PROSITE" id="PS51278">
    <property type="entry name" value="GATASE_TYPE_2"/>
    <property type="match status" value="1"/>
</dbReference>
<dbReference type="GO" id="GO:0008242">
    <property type="term" value="F:omega peptidase activity"/>
    <property type="evidence" value="ECO:0007669"/>
    <property type="project" value="TreeGrafter"/>
</dbReference>
<dbReference type="PANTHER" id="PTHR43187">
    <property type="entry name" value="GLUTAMINE AMIDOTRANSFERASE DUG3-RELATED"/>
    <property type="match status" value="1"/>
</dbReference>
<dbReference type="GO" id="GO:0061672">
    <property type="term" value="C:glutathione hydrolase complex"/>
    <property type="evidence" value="ECO:0007669"/>
    <property type="project" value="TreeGrafter"/>
</dbReference>
<evidence type="ECO:0000259" key="2">
    <source>
        <dbReference type="PROSITE" id="PS51278"/>
    </source>
</evidence>